<dbReference type="Pfam" id="PF02785">
    <property type="entry name" value="Biotin_carb_C"/>
    <property type="match status" value="1"/>
</dbReference>
<dbReference type="InterPro" id="IPR005481">
    <property type="entry name" value="BC-like_N"/>
</dbReference>
<evidence type="ECO:0000256" key="19">
    <source>
        <dbReference type="RuleBase" id="RU365063"/>
    </source>
</evidence>
<sequence length="451" mass="49164">MLKKVLIANRGEIALRILRACKELGIQTVAVHSTADKDLKHVRLADESVCIGPAAPGASYLNVPSIIAAAELTNADAIHPGYGFLAENADFAEQVESSGFIFIGPKADTIRIMGDKVSAKKAMIEAGVPCVPGSGDALSDDKEENLRLAREVGYPIIVKASGGGGGRGMRVVESEKDLLRSIELTKSEALAAFGNPEVYMERYLEKPRHIEIQVLADGQGHAIHLGERDCSLQRRHQKVVEEAPAPGITAEERAQIGEACVAACKRINYRGAGTFEFLYENGEFFFIEMNTRIQVEHPVTELITGVDLVREQLKIASGEPLSLTQDDIQIEGHAIECRINAEHPETFVPSPGTITTYHPPGGPGIRIDTHIYTGYRVPPYYDSMIAKIIAYGPTREMAIARLKNALQELVIEGINTNAELHLRILNDPGFLKGGMDIHYLEKMLKEAKIGA</sequence>
<dbReference type="FunFam" id="3.40.50.20:FF:000010">
    <property type="entry name" value="Propionyl-CoA carboxylase subunit alpha"/>
    <property type="match status" value="1"/>
</dbReference>
<dbReference type="RefSeq" id="WP_026878597.1">
    <property type="nucleotide sequence ID" value="NZ_BMYA01000005.1"/>
</dbReference>
<comment type="catalytic activity">
    <reaction evidence="17 19">
        <text>N(6)-biotinyl-L-lysyl-[protein] + hydrogencarbonate + ATP = N(6)-carboxybiotinyl-L-lysyl-[protein] + ADP + phosphate + H(+)</text>
        <dbReference type="Rhea" id="RHEA:13501"/>
        <dbReference type="Rhea" id="RHEA-COMP:10505"/>
        <dbReference type="Rhea" id="RHEA-COMP:10506"/>
        <dbReference type="ChEBI" id="CHEBI:15378"/>
        <dbReference type="ChEBI" id="CHEBI:17544"/>
        <dbReference type="ChEBI" id="CHEBI:30616"/>
        <dbReference type="ChEBI" id="CHEBI:43474"/>
        <dbReference type="ChEBI" id="CHEBI:83144"/>
        <dbReference type="ChEBI" id="CHEBI:83145"/>
        <dbReference type="ChEBI" id="CHEBI:456216"/>
        <dbReference type="EC" id="6.3.4.14"/>
    </reaction>
</comment>
<dbReference type="Gene3D" id="3.30.470.20">
    <property type="entry name" value="ATP-grasp fold, B domain"/>
    <property type="match status" value="1"/>
</dbReference>
<dbReference type="GO" id="GO:0005524">
    <property type="term" value="F:ATP binding"/>
    <property type="evidence" value="ECO:0007669"/>
    <property type="project" value="UniProtKB-UniRule"/>
</dbReference>
<evidence type="ECO:0000259" key="20">
    <source>
        <dbReference type="PROSITE" id="PS50975"/>
    </source>
</evidence>
<dbReference type="Gene3D" id="3.30.1490.20">
    <property type="entry name" value="ATP-grasp fold, A domain"/>
    <property type="match status" value="1"/>
</dbReference>
<dbReference type="GO" id="GO:2001295">
    <property type="term" value="P:malonyl-CoA biosynthetic process"/>
    <property type="evidence" value="ECO:0007669"/>
    <property type="project" value="UniProtKB-UniPathway"/>
</dbReference>
<keyword evidence="9 18" id="KW-0547">Nucleotide-binding</keyword>
<dbReference type="PROSITE" id="PS50975">
    <property type="entry name" value="ATP_GRASP"/>
    <property type="match status" value="1"/>
</dbReference>
<dbReference type="InterPro" id="IPR016185">
    <property type="entry name" value="PreATP-grasp_dom_sf"/>
</dbReference>
<evidence type="ECO:0000313" key="23">
    <source>
        <dbReference type="Proteomes" id="UP000245020"/>
    </source>
</evidence>
<keyword evidence="6 19" id="KW-0444">Lipid biosynthesis</keyword>
<evidence type="ECO:0000313" key="22">
    <source>
        <dbReference type="EMBL" id="PWD81451.1"/>
    </source>
</evidence>
<evidence type="ECO:0000256" key="18">
    <source>
        <dbReference type="PROSITE-ProRule" id="PRU00409"/>
    </source>
</evidence>
<dbReference type="InterPro" id="IPR011764">
    <property type="entry name" value="Biotin_carboxylation_dom"/>
</dbReference>
<dbReference type="SUPFAM" id="SSF51246">
    <property type="entry name" value="Rudiment single hybrid motif"/>
    <property type="match status" value="1"/>
</dbReference>
<dbReference type="OrthoDB" id="9763189at2"/>
<keyword evidence="11 18" id="KW-0067">ATP-binding</keyword>
<evidence type="ECO:0000256" key="17">
    <source>
        <dbReference type="ARBA" id="ARBA00048600"/>
    </source>
</evidence>
<reference evidence="23" key="1">
    <citation type="submission" date="2018-05" db="EMBL/GenBank/DDBJ databases">
        <title>Ignatzschineria dubaiensis sp. nov., isolated from necrotic foot tissues of dromedaries (Camelus dromedarius) and associated maggots in Dubai, United Arab Emirates.</title>
        <authorList>
            <person name="Tsang C.C."/>
            <person name="Tang J.Y.M."/>
            <person name="Fong J.Y.H."/>
            <person name="Kinne J."/>
            <person name="Lee H.H."/>
            <person name="Joseph M."/>
            <person name="Jose S."/>
            <person name="Schuster R.K."/>
            <person name="Tang Y."/>
            <person name="Sivakumar S."/>
            <person name="Chen J.H.K."/>
            <person name="Teng J.L.L."/>
            <person name="Lau S.K.P."/>
            <person name="Wernery U."/>
            <person name="Woo P.C.Y."/>
        </authorList>
    </citation>
    <scope>NUCLEOTIDE SEQUENCE [LARGE SCALE GENOMIC DNA]</scope>
    <source>
        <strain evidence="23">KCTC 22644</strain>
    </source>
</reference>
<proteinExistence type="predicted"/>
<dbReference type="InterPro" id="IPR051602">
    <property type="entry name" value="ACC_Biotin_Carboxylase"/>
</dbReference>
<dbReference type="AlphaFoldDB" id="A0A2U2AFL8"/>
<dbReference type="Gene3D" id="3.40.50.20">
    <property type="match status" value="1"/>
</dbReference>
<evidence type="ECO:0000256" key="10">
    <source>
        <dbReference type="ARBA" id="ARBA00022832"/>
    </source>
</evidence>
<dbReference type="EC" id="6.3.4.14" evidence="4 19"/>
<evidence type="ECO:0000256" key="2">
    <source>
        <dbReference type="ARBA" id="ARBA00004956"/>
    </source>
</evidence>
<evidence type="ECO:0000256" key="1">
    <source>
        <dbReference type="ARBA" id="ARBA00003761"/>
    </source>
</evidence>
<dbReference type="Pfam" id="PF00289">
    <property type="entry name" value="Biotin_carb_N"/>
    <property type="match status" value="1"/>
</dbReference>
<evidence type="ECO:0000259" key="21">
    <source>
        <dbReference type="PROSITE" id="PS50979"/>
    </source>
</evidence>
<evidence type="ECO:0000256" key="12">
    <source>
        <dbReference type="ARBA" id="ARBA00022842"/>
    </source>
</evidence>
<keyword evidence="15 19" id="KW-0092">Biotin</keyword>
<keyword evidence="13 19" id="KW-0443">Lipid metabolism</keyword>
<feature type="domain" description="Biotin carboxylation" evidence="21">
    <location>
        <begin position="1"/>
        <end position="445"/>
    </location>
</feature>
<dbReference type="PANTHER" id="PTHR48095:SF2">
    <property type="entry name" value="BIOTIN CARBOXYLASE, CHLOROPLASTIC"/>
    <property type="match status" value="1"/>
</dbReference>
<dbReference type="SUPFAM" id="SSF56059">
    <property type="entry name" value="Glutathione synthetase ATP-binding domain-like"/>
    <property type="match status" value="1"/>
</dbReference>
<dbReference type="EMBL" id="QEWQ01000002">
    <property type="protein sequence ID" value="PWD81451.1"/>
    <property type="molecule type" value="Genomic_DNA"/>
</dbReference>
<protein>
    <recommendedName>
        <fullName evidence="5 19">Biotin carboxylase</fullName>
        <ecNumber evidence="4 19">6.3.4.14</ecNumber>
    </recommendedName>
    <alternativeName>
        <fullName evidence="16 19">Acetyl-coenzyme A carboxylase biotin carboxylase subunit A</fullName>
    </alternativeName>
</protein>
<evidence type="ECO:0000256" key="13">
    <source>
        <dbReference type="ARBA" id="ARBA00023098"/>
    </source>
</evidence>
<evidence type="ECO:0000256" key="16">
    <source>
        <dbReference type="ARBA" id="ARBA00033786"/>
    </source>
</evidence>
<keyword evidence="10 19" id="KW-0276">Fatty acid metabolism</keyword>
<keyword evidence="23" id="KW-1185">Reference proteome</keyword>
<dbReference type="SMART" id="SM00878">
    <property type="entry name" value="Biotin_carb_C"/>
    <property type="match status" value="1"/>
</dbReference>
<evidence type="ECO:0000256" key="4">
    <source>
        <dbReference type="ARBA" id="ARBA00013263"/>
    </source>
</evidence>
<evidence type="ECO:0000256" key="14">
    <source>
        <dbReference type="ARBA" id="ARBA00023160"/>
    </source>
</evidence>
<keyword evidence="7 19" id="KW-0436">Ligase</keyword>
<dbReference type="NCBIfam" id="NF006367">
    <property type="entry name" value="PRK08591.1"/>
    <property type="match status" value="1"/>
</dbReference>
<dbReference type="PROSITE" id="PS00866">
    <property type="entry name" value="CPSASE_1"/>
    <property type="match status" value="1"/>
</dbReference>
<dbReference type="InterPro" id="IPR005479">
    <property type="entry name" value="CPAse_ATP-bd"/>
</dbReference>
<dbReference type="GO" id="GO:0004075">
    <property type="term" value="F:biotin carboxylase activity"/>
    <property type="evidence" value="ECO:0007669"/>
    <property type="project" value="UniProtKB-EC"/>
</dbReference>
<comment type="subunit">
    <text evidence="3 19">Acetyl-CoA carboxylase is a heterohexamer of biotin carboxyl carrier protein, biotin carboxylase and the two subunits of carboxyl transferase in a 2:2 complex.</text>
</comment>
<evidence type="ECO:0000256" key="6">
    <source>
        <dbReference type="ARBA" id="ARBA00022516"/>
    </source>
</evidence>
<dbReference type="GO" id="GO:0006633">
    <property type="term" value="P:fatty acid biosynthetic process"/>
    <property type="evidence" value="ECO:0007669"/>
    <property type="project" value="UniProtKB-KW"/>
</dbReference>
<dbReference type="Proteomes" id="UP000245020">
    <property type="component" value="Unassembled WGS sequence"/>
</dbReference>
<comment type="function">
    <text evidence="1 19">This protein is a component of the acetyl coenzyme A carboxylase complex; first, biotin carboxylase catalyzes the carboxylation of the carrier protein and then the transcarboxylase transfers the carboxyl group to form malonyl-CoA.</text>
</comment>
<feature type="domain" description="ATP-grasp" evidence="20">
    <location>
        <begin position="120"/>
        <end position="317"/>
    </location>
</feature>
<comment type="caution">
    <text evidence="22">The sequence shown here is derived from an EMBL/GenBank/DDBJ whole genome shotgun (WGS) entry which is preliminary data.</text>
</comment>
<evidence type="ECO:0000256" key="5">
    <source>
        <dbReference type="ARBA" id="ARBA00017242"/>
    </source>
</evidence>
<accession>A0A2U2AFL8</accession>
<dbReference type="SUPFAM" id="SSF52440">
    <property type="entry name" value="PreATP-grasp domain"/>
    <property type="match status" value="1"/>
</dbReference>
<evidence type="ECO:0000256" key="8">
    <source>
        <dbReference type="ARBA" id="ARBA00022723"/>
    </source>
</evidence>
<dbReference type="InterPro" id="IPR005482">
    <property type="entry name" value="Biotin_COase_C"/>
</dbReference>
<keyword evidence="12" id="KW-0460">Magnesium</keyword>
<keyword evidence="14 19" id="KW-0275">Fatty acid biosynthesis</keyword>
<dbReference type="NCBIfam" id="TIGR00514">
    <property type="entry name" value="accC"/>
    <property type="match status" value="1"/>
</dbReference>
<dbReference type="PROSITE" id="PS50979">
    <property type="entry name" value="BC"/>
    <property type="match status" value="1"/>
</dbReference>
<dbReference type="PROSITE" id="PS00867">
    <property type="entry name" value="CPSASE_2"/>
    <property type="match status" value="1"/>
</dbReference>
<evidence type="ECO:0000256" key="3">
    <source>
        <dbReference type="ARBA" id="ARBA00011750"/>
    </source>
</evidence>
<gene>
    <name evidence="22" type="primary">accC</name>
    <name evidence="22" type="ORF">DC083_03110</name>
</gene>
<name>A0A2U2AFL8_9GAMM</name>
<dbReference type="InterPro" id="IPR013815">
    <property type="entry name" value="ATP_grasp_subdomain_1"/>
</dbReference>
<dbReference type="Pfam" id="PF02786">
    <property type="entry name" value="CPSase_L_D2"/>
    <property type="match status" value="1"/>
</dbReference>
<evidence type="ECO:0000256" key="11">
    <source>
        <dbReference type="ARBA" id="ARBA00022840"/>
    </source>
</evidence>
<evidence type="ECO:0000256" key="9">
    <source>
        <dbReference type="ARBA" id="ARBA00022741"/>
    </source>
</evidence>
<dbReference type="InterPro" id="IPR011054">
    <property type="entry name" value="Rudment_hybrid_motif"/>
</dbReference>
<dbReference type="GO" id="GO:0046872">
    <property type="term" value="F:metal ion binding"/>
    <property type="evidence" value="ECO:0007669"/>
    <property type="project" value="UniProtKB-KW"/>
</dbReference>
<organism evidence="22 23">
    <name type="scientific">Ignatzschineria ureiclastica</name>
    <dbReference type="NCBI Taxonomy" id="472582"/>
    <lineage>
        <taxon>Bacteria</taxon>
        <taxon>Pseudomonadati</taxon>
        <taxon>Pseudomonadota</taxon>
        <taxon>Gammaproteobacteria</taxon>
        <taxon>Cardiobacteriales</taxon>
        <taxon>Ignatzschineriaceae</taxon>
        <taxon>Ignatzschineria</taxon>
    </lineage>
</organism>
<dbReference type="PANTHER" id="PTHR48095">
    <property type="entry name" value="PYRUVATE CARBOXYLASE SUBUNIT A"/>
    <property type="match status" value="1"/>
</dbReference>
<dbReference type="InterPro" id="IPR011761">
    <property type="entry name" value="ATP-grasp"/>
</dbReference>
<dbReference type="FunFam" id="3.30.1490.20:FF:000003">
    <property type="entry name" value="acetyl-CoA carboxylase isoform X1"/>
    <property type="match status" value="1"/>
</dbReference>
<keyword evidence="8" id="KW-0479">Metal-binding</keyword>
<evidence type="ECO:0000256" key="7">
    <source>
        <dbReference type="ARBA" id="ARBA00022598"/>
    </source>
</evidence>
<evidence type="ECO:0000256" key="15">
    <source>
        <dbReference type="ARBA" id="ARBA00023267"/>
    </source>
</evidence>
<dbReference type="InterPro" id="IPR004549">
    <property type="entry name" value="Acetyl_CoA_COase_biotin_COase"/>
</dbReference>
<comment type="pathway">
    <text evidence="2 19">Lipid metabolism; malonyl-CoA biosynthesis; malonyl-CoA from acetyl-CoA: step 1/1.</text>
</comment>
<dbReference type="UniPathway" id="UPA00655">
    <property type="reaction ID" value="UER00711"/>
</dbReference>